<protein>
    <submittedName>
        <fullName evidence="2">Uncharacterized protein</fullName>
    </submittedName>
</protein>
<keyword evidence="1" id="KW-1133">Transmembrane helix</keyword>
<feature type="transmembrane region" description="Helical" evidence="1">
    <location>
        <begin position="61"/>
        <end position="81"/>
    </location>
</feature>
<sequence length="169" mass="20116">MTKIDTYIVISITNFILFFTVVYNTVLNFFWFVSIIILLCVIINLLINKGFIKIGNLGKKYFFLVLFPLMINIFFLINYLTGTKPTKETYCFRGQVSYVGGAHSREVGKTTYIFLSNDAYAYEYNIRSFFTDYKRMLFKNQVTYTFERGIFGFKVRKDYQFFFNENCLY</sequence>
<gene>
    <name evidence="2" type="ORF">IW15_02370</name>
</gene>
<proteinExistence type="predicted"/>
<dbReference type="OrthoDB" id="1262174at2"/>
<dbReference type="Proteomes" id="UP000028705">
    <property type="component" value="Unassembled WGS sequence"/>
</dbReference>
<accession>A0A086AC94</accession>
<dbReference type="STRING" id="445961.IW15_02370"/>
<keyword evidence="1" id="KW-0472">Membrane</keyword>
<dbReference type="AlphaFoldDB" id="A0A086AC94"/>
<feature type="transmembrane region" description="Helical" evidence="1">
    <location>
        <begin position="7"/>
        <end position="23"/>
    </location>
</feature>
<name>A0A086AC94_9FLAO</name>
<reference evidence="2 3" key="1">
    <citation type="submission" date="2014-07" db="EMBL/GenBank/DDBJ databases">
        <title>Genome of Chryseobacterium soli DSM 19298.</title>
        <authorList>
            <person name="Stropko S.J."/>
            <person name="Pipes S.E."/>
            <person name="Newman J."/>
        </authorList>
    </citation>
    <scope>NUCLEOTIDE SEQUENCE [LARGE SCALE GENOMIC DNA]</scope>
    <source>
        <strain evidence="2 3">DSM 19298</strain>
    </source>
</reference>
<dbReference type="EMBL" id="JPRH01000001">
    <property type="protein sequence ID" value="KFF14308.1"/>
    <property type="molecule type" value="Genomic_DNA"/>
</dbReference>
<dbReference type="RefSeq" id="WP_034708984.1">
    <property type="nucleotide sequence ID" value="NZ_JAODPJ010000002.1"/>
</dbReference>
<keyword evidence="1" id="KW-0812">Transmembrane</keyword>
<organism evidence="2 3">
    <name type="scientific">Chryseobacterium soli</name>
    <dbReference type="NCBI Taxonomy" id="445961"/>
    <lineage>
        <taxon>Bacteria</taxon>
        <taxon>Pseudomonadati</taxon>
        <taxon>Bacteroidota</taxon>
        <taxon>Flavobacteriia</taxon>
        <taxon>Flavobacteriales</taxon>
        <taxon>Weeksellaceae</taxon>
        <taxon>Chryseobacterium group</taxon>
        <taxon>Chryseobacterium</taxon>
    </lineage>
</organism>
<keyword evidence="3" id="KW-1185">Reference proteome</keyword>
<evidence type="ECO:0000313" key="3">
    <source>
        <dbReference type="Proteomes" id="UP000028705"/>
    </source>
</evidence>
<evidence type="ECO:0000256" key="1">
    <source>
        <dbReference type="SAM" id="Phobius"/>
    </source>
</evidence>
<comment type="caution">
    <text evidence="2">The sequence shown here is derived from an EMBL/GenBank/DDBJ whole genome shotgun (WGS) entry which is preliminary data.</text>
</comment>
<dbReference type="eggNOG" id="COG0484">
    <property type="taxonomic scope" value="Bacteria"/>
</dbReference>
<feature type="transmembrane region" description="Helical" evidence="1">
    <location>
        <begin position="29"/>
        <end position="49"/>
    </location>
</feature>
<evidence type="ECO:0000313" key="2">
    <source>
        <dbReference type="EMBL" id="KFF14308.1"/>
    </source>
</evidence>